<proteinExistence type="predicted"/>
<reference evidence="2" key="1">
    <citation type="submission" date="2016-10" db="EMBL/GenBank/DDBJ databases">
        <title>Sequence of Gallionella enrichment culture.</title>
        <authorList>
            <person name="Poehlein A."/>
            <person name="Muehling M."/>
            <person name="Daniel R."/>
        </authorList>
    </citation>
    <scope>NUCLEOTIDE SEQUENCE</scope>
</reference>
<keyword evidence="2" id="KW-0560">Oxidoreductase</keyword>
<accession>A0A1J5PB47</accession>
<dbReference type="Gene3D" id="3.90.420.10">
    <property type="entry name" value="Oxidoreductase, molybdopterin-binding domain"/>
    <property type="match status" value="1"/>
</dbReference>
<name>A0A1J5PB47_9ZZZZ</name>
<feature type="domain" description="Oxidoreductase molybdopterin-binding" evidence="1">
    <location>
        <begin position="100"/>
        <end position="233"/>
    </location>
</feature>
<dbReference type="AlphaFoldDB" id="A0A1J5PB47"/>
<dbReference type="PROSITE" id="PS51257">
    <property type="entry name" value="PROKAR_LIPOPROTEIN"/>
    <property type="match status" value="1"/>
</dbReference>
<dbReference type="GO" id="GO:0016491">
    <property type="term" value="F:oxidoreductase activity"/>
    <property type="evidence" value="ECO:0007669"/>
    <property type="project" value="UniProtKB-KW"/>
</dbReference>
<dbReference type="EMBL" id="MLJW01007645">
    <property type="protein sequence ID" value="OIQ65031.1"/>
    <property type="molecule type" value="Genomic_DNA"/>
</dbReference>
<sequence>MKKNQHISRRRAIFTGLSSAGALLLSGCFKKLPPTYGSILRMGDDFTYMAQRGLLSQRALAVEYPKSDITSFPATGNYNPGDPNLKASYNKEYQQLQANNFKDWALSIEGSVAKPGKYTMADLKKLAQRTQITRHTCEEGWSAIAGWTGTPLALLLQSAGILPNARYVSLYGYDNYAESIDLLDAFHPQTILAHTMNGQPLPLEHGAPVRLRVETQIGYKSVKYLQRIVVTDKFVDAANDIKGGWSWYNGI</sequence>
<evidence type="ECO:0000259" key="1">
    <source>
        <dbReference type="Pfam" id="PF00174"/>
    </source>
</evidence>
<dbReference type="Pfam" id="PF00174">
    <property type="entry name" value="Oxidored_molyb"/>
    <property type="match status" value="1"/>
</dbReference>
<dbReference type="InterPro" id="IPR000572">
    <property type="entry name" value="OxRdtase_Mopterin-bd_dom"/>
</dbReference>
<dbReference type="EC" id="1.8.-.-" evidence="2"/>
<dbReference type="PANTHER" id="PTHR43032">
    <property type="entry name" value="PROTEIN-METHIONINE-SULFOXIDE REDUCTASE"/>
    <property type="match status" value="1"/>
</dbReference>
<dbReference type="InterPro" id="IPR036374">
    <property type="entry name" value="OxRdtase_Mopterin-bd_sf"/>
</dbReference>
<organism evidence="2">
    <name type="scientific">mine drainage metagenome</name>
    <dbReference type="NCBI Taxonomy" id="410659"/>
    <lineage>
        <taxon>unclassified sequences</taxon>
        <taxon>metagenomes</taxon>
        <taxon>ecological metagenomes</taxon>
    </lineage>
</organism>
<gene>
    <name evidence="2" type="primary">yedY_16</name>
    <name evidence="2" type="ORF">GALL_534140</name>
</gene>
<dbReference type="SUPFAM" id="SSF56524">
    <property type="entry name" value="Oxidoreductase molybdopterin-binding domain"/>
    <property type="match status" value="1"/>
</dbReference>
<comment type="caution">
    <text evidence="2">The sequence shown here is derived from an EMBL/GenBank/DDBJ whole genome shotgun (WGS) entry which is preliminary data.</text>
</comment>
<protein>
    <submittedName>
        <fullName evidence="2">Sulfoxide reductase catalytic subunit YedY</fullName>
        <ecNumber evidence="2">1.8.-.-</ecNumber>
    </submittedName>
</protein>
<evidence type="ECO:0000313" key="2">
    <source>
        <dbReference type="EMBL" id="OIQ65031.1"/>
    </source>
</evidence>